<reference evidence="1 2" key="1">
    <citation type="submission" date="2006-06" db="EMBL/GenBank/DDBJ databases">
        <authorList>
            <person name="Moran M.A."/>
            <person name="Ferriera S."/>
            <person name="Johnson J."/>
            <person name="Kravitz S."/>
            <person name="Beeson K."/>
            <person name="Sutton G."/>
            <person name="Rogers Y.-H."/>
            <person name="Friedman R."/>
            <person name="Frazier M."/>
            <person name="Venter J.C."/>
        </authorList>
    </citation>
    <scope>NUCLEOTIDE SEQUENCE [LARGE SCALE GENOMIC DNA]</scope>
    <source>
        <strain evidence="1 2">E-37</strain>
    </source>
</reference>
<accession>A3K5W3</accession>
<protein>
    <submittedName>
        <fullName evidence="1">Uncharacterized protein</fullName>
    </submittedName>
</protein>
<organism evidence="1 2">
    <name type="scientific">Sagittula stellata (strain ATCC 700073 / DSM 11524 / E-37)</name>
    <dbReference type="NCBI Taxonomy" id="388399"/>
    <lineage>
        <taxon>Bacteria</taxon>
        <taxon>Pseudomonadati</taxon>
        <taxon>Pseudomonadota</taxon>
        <taxon>Alphaproteobacteria</taxon>
        <taxon>Rhodobacterales</taxon>
        <taxon>Roseobacteraceae</taxon>
        <taxon>Sagittula</taxon>
    </lineage>
</organism>
<proteinExistence type="predicted"/>
<name>A3K5W3_SAGS3</name>
<comment type="caution">
    <text evidence="1">The sequence shown here is derived from an EMBL/GenBank/DDBJ whole genome shotgun (WGS) entry which is preliminary data.</text>
</comment>
<evidence type="ECO:0000313" key="2">
    <source>
        <dbReference type="Proteomes" id="UP000005713"/>
    </source>
</evidence>
<dbReference type="AlphaFoldDB" id="A3K5W3"/>
<sequence>MDVNRVLVVRPDWNGAQVVLRR</sequence>
<gene>
    <name evidence="1" type="ORF">SSE37_21925</name>
</gene>
<evidence type="ECO:0000313" key="1">
    <source>
        <dbReference type="EMBL" id="EBA07502.1"/>
    </source>
</evidence>
<dbReference type="EMBL" id="AAYA01000009">
    <property type="protein sequence ID" value="EBA07502.1"/>
    <property type="molecule type" value="Genomic_DNA"/>
</dbReference>
<keyword evidence="2" id="KW-1185">Reference proteome</keyword>
<dbReference type="Proteomes" id="UP000005713">
    <property type="component" value="Unassembled WGS sequence"/>
</dbReference>